<gene>
    <name evidence="6" type="ORF">FHS60_000861</name>
</gene>
<evidence type="ECO:0000256" key="1">
    <source>
        <dbReference type="ARBA" id="ARBA00022801"/>
    </source>
</evidence>
<evidence type="ECO:0000256" key="2">
    <source>
        <dbReference type="ARBA" id="ARBA00022963"/>
    </source>
</evidence>
<evidence type="ECO:0000259" key="5">
    <source>
        <dbReference type="PROSITE" id="PS51635"/>
    </source>
</evidence>
<organism evidence="6 7">
    <name type="scientific">Alloprevotella rava</name>
    <dbReference type="NCBI Taxonomy" id="671218"/>
    <lineage>
        <taxon>Bacteria</taxon>
        <taxon>Pseudomonadati</taxon>
        <taxon>Bacteroidota</taxon>
        <taxon>Bacteroidia</taxon>
        <taxon>Bacteroidales</taxon>
        <taxon>Prevotellaceae</taxon>
        <taxon>Alloprevotella</taxon>
    </lineage>
</organism>
<comment type="caution">
    <text evidence="6">The sequence shown here is derived from an EMBL/GenBank/DDBJ whole genome shotgun (WGS) entry which is preliminary data.</text>
</comment>
<feature type="short sequence motif" description="DGA/G" evidence="4">
    <location>
        <begin position="170"/>
        <end position="172"/>
    </location>
</feature>
<name>A0A7W5UJ61_9BACT</name>
<evidence type="ECO:0000256" key="3">
    <source>
        <dbReference type="ARBA" id="ARBA00023098"/>
    </source>
</evidence>
<keyword evidence="2 4" id="KW-0442">Lipid degradation</keyword>
<evidence type="ECO:0000256" key="4">
    <source>
        <dbReference type="PROSITE-ProRule" id="PRU01161"/>
    </source>
</evidence>
<dbReference type="InterPro" id="IPR002641">
    <property type="entry name" value="PNPLA_dom"/>
</dbReference>
<dbReference type="Proteomes" id="UP000541425">
    <property type="component" value="Unassembled WGS sequence"/>
</dbReference>
<dbReference type="SUPFAM" id="SSF52151">
    <property type="entry name" value="FabD/lysophospholipase-like"/>
    <property type="match status" value="1"/>
</dbReference>
<dbReference type="GO" id="GO:0016787">
    <property type="term" value="F:hydrolase activity"/>
    <property type="evidence" value="ECO:0007669"/>
    <property type="project" value="UniProtKB-UniRule"/>
</dbReference>
<dbReference type="RefSeq" id="WP_183695343.1">
    <property type="nucleotide sequence ID" value="NZ_JACICA010000003.1"/>
</dbReference>
<dbReference type="AlphaFoldDB" id="A0A7W5UJ61"/>
<dbReference type="GO" id="GO:0016042">
    <property type="term" value="P:lipid catabolic process"/>
    <property type="evidence" value="ECO:0007669"/>
    <property type="project" value="UniProtKB-UniRule"/>
</dbReference>
<dbReference type="Pfam" id="PF01734">
    <property type="entry name" value="Patatin"/>
    <property type="match status" value="1"/>
</dbReference>
<accession>A0A7W5UJ61</accession>
<feature type="active site" description="Nucleophile" evidence="4">
    <location>
        <position position="56"/>
    </location>
</feature>
<protein>
    <submittedName>
        <fullName evidence="6">NTE family protein</fullName>
    </submittedName>
</protein>
<dbReference type="PROSITE" id="PS51635">
    <property type="entry name" value="PNPLA"/>
    <property type="match status" value="1"/>
</dbReference>
<dbReference type="InterPro" id="IPR050301">
    <property type="entry name" value="NTE"/>
</dbReference>
<feature type="domain" description="PNPLA" evidence="5">
    <location>
        <begin position="23"/>
        <end position="183"/>
    </location>
</feature>
<keyword evidence="1 4" id="KW-0378">Hydrolase</keyword>
<dbReference type="PANTHER" id="PTHR14226">
    <property type="entry name" value="NEUROPATHY TARGET ESTERASE/SWISS CHEESE D.MELANOGASTER"/>
    <property type="match status" value="1"/>
</dbReference>
<evidence type="ECO:0000313" key="7">
    <source>
        <dbReference type="Proteomes" id="UP000541425"/>
    </source>
</evidence>
<evidence type="ECO:0000313" key="6">
    <source>
        <dbReference type="EMBL" id="MBB3702403.1"/>
    </source>
</evidence>
<comment type="caution">
    <text evidence="4">Lacks conserved residue(s) required for the propagation of feature annotation.</text>
</comment>
<feature type="active site" description="Proton acceptor" evidence="4">
    <location>
        <position position="170"/>
    </location>
</feature>
<dbReference type="PANTHER" id="PTHR14226:SF76">
    <property type="entry name" value="NTE FAMILY PROTEIN RSSA"/>
    <property type="match status" value="1"/>
</dbReference>
<dbReference type="Gene3D" id="3.40.1090.10">
    <property type="entry name" value="Cytosolic phospholipase A2 catalytic domain"/>
    <property type="match status" value="2"/>
</dbReference>
<dbReference type="InterPro" id="IPR016035">
    <property type="entry name" value="Acyl_Trfase/lysoPLipase"/>
</dbReference>
<reference evidence="6 7" key="1">
    <citation type="submission" date="2020-08" db="EMBL/GenBank/DDBJ databases">
        <title>Genomic Encyclopedia of Type Strains, Phase IV (KMG-IV): sequencing the most valuable type-strain genomes for metagenomic binning, comparative biology and taxonomic classification.</title>
        <authorList>
            <person name="Goeker M."/>
        </authorList>
    </citation>
    <scope>NUCLEOTIDE SEQUENCE [LARGE SCALE GENOMIC DNA]</scope>
    <source>
        <strain evidence="6 7">DSM 22548</strain>
    </source>
</reference>
<keyword evidence="3 4" id="KW-0443">Lipid metabolism</keyword>
<proteinExistence type="predicted"/>
<feature type="short sequence motif" description="GXSXG" evidence="4">
    <location>
        <begin position="54"/>
        <end position="58"/>
    </location>
</feature>
<dbReference type="EMBL" id="JACICA010000003">
    <property type="protein sequence ID" value="MBB3702403.1"/>
    <property type="molecule type" value="Genomic_DNA"/>
</dbReference>
<sequence>MEAHSIHKLFNIFTPTPNKDVDLVLSSGGARGLAHIGAILALEERGYCIHSVAGASMGALIGGIYATGHLEDFREWMRTIDRRKILSLTDFSLGINHIVKGDRIIETIKQFVPDTNIETLPIPFRAIATDYNSGREVIFSHGSLFQAIRASISIPTFFRPVEMGHRLLIDGGITNPLPLNRVKRNKKHLLVAVNVSGHDYEGQVQLRRMAKKHDNSNFSPRSLLNHFLSQDTSSSDNYVTLISRTISIMINRNARMALQMTPPDILIDLPMARYNTFDFQKSERLIRLGYKKTIEAIEKYEAE</sequence>